<proteinExistence type="predicted"/>
<dbReference type="SUPFAM" id="SSF54160">
    <property type="entry name" value="Chromo domain-like"/>
    <property type="match status" value="1"/>
</dbReference>
<evidence type="ECO:0008006" key="5">
    <source>
        <dbReference type="Google" id="ProtNLM"/>
    </source>
</evidence>
<dbReference type="Pfam" id="PF24626">
    <property type="entry name" value="SH3_Tf2-1"/>
    <property type="match status" value="1"/>
</dbReference>
<name>A0A9W7X7R8_9POAL</name>
<feature type="domain" description="Tf2-1-like SH3-like" evidence="2">
    <location>
        <begin position="43"/>
        <end position="108"/>
    </location>
</feature>
<comment type="caution">
    <text evidence="3">The sequence shown here is derived from an EMBL/GenBank/DDBJ whole genome shotgun (WGS) entry which is preliminary data.</text>
</comment>
<dbReference type="InterPro" id="IPR016197">
    <property type="entry name" value="Chromo-like_dom_sf"/>
</dbReference>
<dbReference type="Pfam" id="PF00385">
    <property type="entry name" value="Chromo"/>
    <property type="match status" value="1"/>
</dbReference>
<dbReference type="PANTHER" id="PTHR46148:SF52">
    <property type="entry name" value="OS04G0603800 PROTEIN"/>
    <property type="match status" value="1"/>
</dbReference>
<organism evidence="3 4">
    <name type="scientific">Paspalum vaginatum</name>
    <name type="common">seashore paspalum</name>
    <dbReference type="NCBI Taxonomy" id="158149"/>
    <lineage>
        <taxon>Eukaryota</taxon>
        <taxon>Viridiplantae</taxon>
        <taxon>Streptophyta</taxon>
        <taxon>Embryophyta</taxon>
        <taxon>Tracheophyta</taxon>
        <taxon>Spermatophyta</taxon>
        <taxon>Magnoliopsida</taxon>
        <taxon>Liliopsida</taxon>
        <taxon>Poales</taxon>
        <taxon>Poaceae</taxon>
        <taxon>PACMAD clade</taxon>
        <taxon>Panicoideae</taxon>
        <taxon>Andropogonodae</taxon>
        <taxon>Paspaleae</taxon>
        <taxon>Paspalinae</taxon>
        <taxon>Paspalum</taxon>
    </lineage>
</organism>
<accession>A0A9W7X7R8</accession>
<dbReference type="AlphaFoldDB" id="A0A9W7X7R8"/>
<dbReference type="Gene3D" id="2.40.50.40">
    <property type="match status" value="1"/>
</dbReference>
<dbReference type="InterPro" id="IPR056924">
    <property type="entry name" value="SH3_Tf2-1"/>
</dbReference>
<evidence type="ECO:0000313" key="4">
    <source>
        <dbReference type="Proteomes" id="UP001164776"/>
    </source>
</evidence>
<protein>
    <recommendedName>
        <fullName evidence="5">Chromo domain-containing protein</fullName>
    </recommendedName>
</protein>
<feature type="domain" description="Chromo" evidence="1">
    <location>
        <begin position="130"/>
        <end position="176"/>
    </location>
</feature>
<dbReference type="InterPro" id="IPR023780">
    <property type="entry name" value="Chromo_domain"/>
</dbReference>
<gene>
    <name evidence="3" type="ORF">BS78_K161100</name>
</gene>
<keyword evidence="4" id="KW-1185">Reference proteome</keyword>
<sequence length="180" mass="20436">MANTIVADRAQHLALLKEHLAAAQNRMKLFANSKRRPREFQLGEQVLLKLQPYVQSTVVNRPFPKLSFKYFGPYCVLELVGTATYRLELPEGCQVHPVIHVSQLKEFHADHTPVFTDITTLVDLTSKNLVPEAVLDCRLVKRGNAAVTQVLIKWSHLPASSATWEDYFVLKNRFPTAVAW</sequence>
<dbReference type="EMBL" id="MU630540">
    <property type="protein sequence ID" value="KAJ1253879.1"/>
    <property type="molecule type" value="Genomic_DNA"/>
</dbReference>
<dbReference type="OrthoDB" id="786789at2759"/>
<evidence type="ECO:0000259" key="2">
    <source>
        <dbReference type="Pfam" id="PF24626"/>
    </source>
</evidence>
<reference evidence="3 4" key="1">
    <citation type="submission" date="2022-10" db="EMBL/GenBank/DDBJ databases">
        <title>WGS assembly of Paspalum vaginatum 540-79.</title>
        <authorList>
            <person name="Sun G."/>
            <person name="Wase N."/>
            <person name="Shu S."/>
            <person name="Jenkins J."/>
            <person name="Zhou B."/>
            <person name="Torres-Rodriguez J."/>
            <person name="Chen C."/>
            <person name="Sandor L."/>
            <person name="Plott C."/>
            <person name="Yoshinga Y."/>
            <person name="Daum C."/>
            <person name="Qi P."/>
            <person name="Barry K."/>
            <person name="Lipzen A."/>
            <person name="Berry L."/>
            <person name="Pedersen C."/>
            <person name="Gottilla T."/>
            <person name="Foltz A."/>
            <person name="Yu H."/>
            <person name="O'Malley R."/>
            <person name="Zhang C."/>
            <person name="Devos K."/>
            <person name="Sigmon B."/>
            <person name="Yu B."/>
            <person name="Obata T."/>
            <person name="Schmutz J."/>
            <person name="Schnable J."/>
        </authorList>
    </citation>
    <scope>NUCLEOTIDE SEQUENCE [LARGE SCALE GENOMIC DNA]</scope>
    <source>
        <strain evidence="4">cv. 540-79</strain>
    </source>
</reference>
<dbReference type="PANTHER" id="PTHR46148">
    <property type="entry name" value="CHROMO DOMAIN-CONTAINING PROTEIN"/>
    <property type="match status" value="1"/>
</dbReference>
<evidence type="ECO:0000259" key="1">
    <source>
        <dbReference type="Pfam" id="PF00385"/>
    </source>
</evidence>
<evidence type="ECO:0000313" key="3">
    <source>
        <dbReference type="EMBL" id="KAJ1253879.1"/>
    </source>
</evidence>
<dbReference type="Proteomes" id="UP001164776">
    <property type="component" value="Unassembled WGS sequence"/>
</dbReference>